<comment type="caution">
    <text evidence="2">The sequence shown here is derived from an EMBL/GenBank/DDBJ whole genome shotgun (WGS) entry which is preliminary data.</text>
</comment>
<evidence type="ECO:0000313" key="3">
    <source>
        <dbReference type="Proteomes" id="UP001215280"/>
    </source>
</evidence>
<dbReference type="Gene3D" id="2.40.70.10">
    <property type="entry name" value="Acid Proteases"/>
    <property type="match status" value="1"/>
</dbReference>
<dbReference type="InterPro" id="IPR021109">
    <property type="entry name" value="Peptidase_aspartic_dom_sf"/>
</dbReference>
<feature type="compositionally biased region" description="Polar residues" evidence="1">
    <location>
        <begin position="28"/>
        <end position="40"/>
    </location>
</feature>
<feature type="compositionally biased region" description="Acidic residues" evidence="1">
    <location>
        <begin position="479"/>
        <end position="498"/>
    </location>
</feature>
<organism evidence="2 3">
    <name type="scientific">Mycena maculata</name>
    <dbReference type="NCBI Taxonomy" id="230809"/>
    <lineage>
        <taxon>Eukaryota</taxon>
        <taxon>Fungi</taxon>
        <taxon>Dikarya</taxon>
        <taxon>Basidiomycota</taxon>
        <taxon>Agaricomycotina</taxon>
        <taxon>Agaricomycetes</taxon>
        <taxon>Agaricomycetidae</taxon>
        <taxon>Agaricales</taxon>
        <taxon>Marasmiineae</taxon>
        <taxon>Mycenaceae</taxon>
        <taxon>Mycena</taxon>
    </lineage>
</organism>
<dbReference type="SUPFAM" id="SSF50630">
    <property type="entry name" value="Acid proteases"/>
    <property type="match status" value="1"/>
</dbReference>
<name>A0AAD7MWL4_9AGAR</name>
<feature type="compositionally biased region" description="Polar residues" evidence="1">
    <location>
        <begin position="58"/>
        <end position="83"/>
    </location>
</feature>
<keyword evidence="3" id="KW-1185">Reference proteome</keyword>
<sequence length="1451" mass="159574">MENDTQLRVDLQSGIVLTTEEYTDLQCRASSGTSPASQNVPFPPQRSHMYSPRPSPDRSANQLPMPNTHTPGMPTSKSASPVQPGTGAELTGEPLELINELINELNLANTPDTAAQIDLLHAIRGAFTTGCQHLLATTAAAIDQRSAASDTHAVLVKLWDETIQKLYDLHNDISTQHAHLDKCIEASIFALRGLGITEDTLGTLAASAFAVKRTAPTKSTSYKSTRFEEPARPSRDDPSQLFNASFASGLGVSQSGYTTAVDPDTNVATNVFEEFSLEADHQIRAIVERELREETDFFGGPSIAPYHIVVLKTLIEGPALEWFVDYVESRPGHVSETQYDFASILCALHHRFITAATAQQASRNFDAVRYSPEDGPLKLMDTLMSASRRMREPMTQFMIAQRFLELLPDKIYDMMLQHRGLSAEYSSLAQLCTNVHQIWSTDPMTRSTSRGHAVQNQTPRRVVAPIARLGVSAQRVPDTYEEDKFPDEDDEPALEEQPYEGSQYDPDVDVGDRDPNEAPDLGDLIEAQYFSLRVMPLVPLDPREAHPVIRTMSSLSPIQRELAATFTEDWHLEVIHLRDDLYSSSAQLDLERLEDHCRHTGLAEFSEDERASRLCELVMGHEYCFAGETMFAELAQAYQICYSEHVGSRVATEEWNVTLLLSVASLGRSSEILVEQTAHFSEVLSTNREVRDEVIHCTDAARESIEEIDSLPLPARAAIGQILDRAREMLITVEDEMGELVGMINREEPRLKPLHSAVADELGRRYEEGNERTEGEGPERGPSSHLGPEDSNSEAAADSAAPRAPTPAFPVPAEDQDAGAAVDSTAPQAPHHAPCTPTDTPTTVIILGIEHPLVDHFSEPPTPSSVGSLIIVGIVLGPASSTSAPLSEYPRDGDTPPPEYFLAGTPASVINSAHDDAKLWGEVEGVDEEMLNHAALRPPTPPPPPTFESLVDNRGKADILVTTDASLTSIGIDLIVPGDGSTTGRSNGQAEESAPEDPSEAMPRSFTASISLRMFWAPDETGGYVDPTFGDIWDDAHQAELARLREDYSPDEIEWMRGPSYSNENGPVEDPGPEYGEPYFQAQHSPRSSSDSGSEPDHGDQVEMVEIDGPAEPRNGDECILKTFAAKPYWTLDTDHIEELYTWTPRHEDAEVRTWHGFRDTSPRLFPGNVVHKRLASLGPENDDEDVLPGSRVRFMNQHVEHITNVNQLRTAPQVGITDQPTCLAKDLACLTAELEIGGMKAFMLFDSGSNTDSLTSEFARATNCWIFKLNEQITLQLGCVGSRSRINYGARAPVNFGSIKGHAYYDLVNLDRYDGIIGTPFMIKHSLILDFGKREVRLPSGKIISTLSIGDEAKLVHQREGAPHIHNCPAPPSGEYQTRAEMLSTSNVCLPDGYPFILELESDYVSRTTPSFGPDVSPELGLNSEREGDPLEDRPDQFLGRLGPRITLRS</sequence>
<feature type="region of interest" description="Disordered" evidence="1">
    <location>
        <begin position="752"/>
        <end position="840"/>
    </location>
</feature>
<evidence type="ECO:0000256" key="1">
    <source>
        <dbReference type="SAM" id="MobiDB-lite"/>
    </source>
</evidence>
<evidence type="ECO:0000313" key="2">
    <source>
        <dbReference type="EMBL" id="KAJ7735405.1"/>
    </source>
</evidence>
<gene>
    <name evidence="2" type="ORF">DFH07DRAFT_780023</name>
</gene>
<feature type="compositionally biased region" description="Basic and acidic residues" evidence="1">
    <location>
        <begin position="1425"/>
        <end position="1437"/>
    </location>
</feature>
<feature type="compositionally biased region" description="Low complexity" evidence="1">
    <location>
        <begin position="1084"/>
        <end position="1093"/>
    </location>
</feature>
<feature type="region of interest" description="Disordered" evidence="1">
    <location>
        <begin position="976"/>
        <end position="1003"/>
    </location>
</feature>
<feature type="compositionally biased region" description="Polar residues" evidence="1">
    <location>
        <begin position="980"/>
        <end position="989"/>
    </location>
</feature>
<feature type="region of interest" description="Disordered" evidence="1">
    <location>
        <begin position="475"/>
        <end position="520"/>
    </location>
</feature>
<dbReference type="EMBL" id="JARJLG010000155">
    <property type="protein sequence ID" value="KAJ7735405.1"/>
    <property type="molecule type" value="Genomic_DNA"/>
</dbReference>
<protein>
    <submittedName>
        <fullName evidence="2">Uncharacterized protein</fullName>
    </submittedName>
</protein>
<accession>A0AAD7MWL4</accession>
<reference evidence="2" key="1">
    <citation type="submission" date="2023-03" db="EMBL/GenBank/DDBJ databases">
        <title>Massive genome expansion in bonnet fungi (Mycena s.s.) driven by repeated elements and novel gene families across ecological guilds.</title>
        <authorList>
            <consortium name="Lawrence Berkeley National Laboratory"/>
            <person name="Harder C.B."/>
            <person name="Miyauchi S."/>
            <person name="Viragh M."/>
            <person name="Kuo A."/>
            <person name="Thoen E."/>
            <person name="Andreopoulos B."/>
            <person name="Lu D."/>
            <person name="Skrede I."/>
            <person name="Drula E."/>
            <person name="Henrissat B."/>
            <person name="Morin E."/>
            <person name="Kohler A."/>
            <person name="Barry K."/>
            <person name="LaButti K."/>
            <person name="Morin E."/>
            <person name="Salamov A."/>
            <person name="Lipzen A."/>
            <person name="Mereny Z."/>
            <person name="Hegedus B."/>
            <person name="Baldrian P."/>
            <person name="Stursova M."/>
            <person name="Weitz H."/>
            <person name="Taylor A."/>
            <person name="Grigoriev I.V."/>
            <person name="Nagy L.G."/>
            <person name="Martin F."/>
            <person name="Kauserud H."/>
        </authorList>
    </citation>
    <scope>NUCLEOTIDE SEQUENCE</scope>
    <source>
        <strain evidence="2">CBHHK188m</strain>
    </source>
</reference>
<proteinExistence type="predicted"/>
<dbReference type="Proteomes" id="UP001215280">
    <property type="component" value="Unassembled WGS sequence"/>
</dbReference>
<feature type="region of interest" description="Disordered" evidence="1">
    <location>
        <begin position="1410"/>
        <end position="1451"/>
    </location>
</feature>
<dbReference type="CDD" id="cd00303">
    <property type="entry name" value="retropepsin_like"/>
    <property type="match status" value="1"/>
</dbReference>
<feature type="region of interest" description="Disordered" evidence="1">
    <location>
        <begin position="1055"/>
        <end position="1101"/>
    </location>
</feature>
<feature type="region of interest" description="Disordered" evidence="1">
    <location>
        <begin position="27"/>
        <end position="90"/>
    </location>
</feature>
<feature type="compositionally biased region" description="Basic and acidic residues" evidence="1">
    <location>
        <begin position="761"/>
        <end position="779"/>
    </location>
</feature>